<evidence type="ECO:0000256" key="5">
    <source>
        <dbReference type="ARBA" id="ARBA00022989"/>
    </source>
</evidence>
<dbReference type="Proteomes" id="UP000318661">
    <property type="component" value="Unassembled WGS sequence"/>
</dbReference>
<keyword evidence="2 7" id="KW-0813">Transport</keyword>
<reference evidence="9 10" key="1">
    <citation type="journal article" date="2019" name="Nat. Microbiol.">
        <title>Mediterranean grassland soil C-N compound turnover is dependent on rainfall and depth, and is mediated by genomically divergent microorganisms.</title>
        <authorList>
            <person name="Diamond S."/>
            <person name="Andeer P.F."/>
            <person name="Li Z."/>
            <person name="Crits-Christoph A."/>
            <person name="Burstein D."/>
            <person name="Anantharaman K."/>
            <person name="Lane K.R."/>
            <person name="Thomas B.C."/>
            <person name="Pan C."/>
            <person name="Northen T.R."/>
            <person name="Banfield J.F."/>
        </authorList>
    </citation>
    <scope>NUCLEOTIDE SEQUENCE [LARGE SCALE GENOMIC DNA]</scope>
    <source>
        <strain evidence="9">NP_2</strain>
    </source>
</reference>
<keyword evidence="6 7" id="KW-0472">Membrane</keyword>
<evidence type="ECO:0000256" key="6">
    <source>
        <dbReference type="ARBA" id="ARBA00023136"/>
    </source>
</evidence>
<evidence type="ECO:0000313" key="9">
    <source>
        <dbReference type="EMBL" id="TMJ09590.1"/>
    </source>
</evidence>
<dbReference type="GO" id="GO:0005886">
    <property type="term" value="C:plasma membrane"/>
    <property type="evidence" value="ECO:0007669"/>
    <property type="project" value="UniProtKB-SubCell"/>
</dbReference>
<evidence type="ECO:0000256" key="7">
    <source>
        <dbReference type="RuleBase" id="RU363032"/>
    </source>
</evidence>
<dbReference type="InterPro" id="IPR000515">
    <property type="entry name" value="MetI-like"/>
</dbReference>
<comment type="subcellular location">
    <subcellularLocation>
        <location evidence="1 7">Cell membrane</location>
        <topology evidence="1 7">Multi-pass membrane protein</topology>
    </subcellularLocation>
</comment>
<evidence type="ECO:0000259" key="8">
    <source>
        <dbReference type="PROSITE" id="PS50928"/>
    </source>
</evidence>
<name>A0A537LNN8_9BACT</name>
<protein>
    <submittedName>
        <fullName evidence="9">Carbohydrate ABC transporter permease</fullName>
    </submittedName>
</protein>
<feature type="transmembrane region" description="Helical" evidence="7">
    <location>
        <begin position="149"/>
        <end position="171"/>
    </location>
</feature>
<evidence type="ECO:0000256" key="3">
    <source>
        <dbReference type="ARBA" id="ARBA00022475"/>
    </source>
</evidence>
<feature type="transmembrane region" description="Helical" evidence="7">
    <location>
        <begin position="41"/>
        <end position="62"/>
    </location>
</feature>
<comment type="caution">
    <text evidence="9">The sequence shown here is derived from an EMBL/GenBank/DDBJ whole genome shotgun (WGS) entry which is preliminary data.</text>
</comment>
<dbReference type="Pfam" id="PF00528">
    <property type="entry name" value="BPD_transp_1"/>
    <property type="match status" value="1"/>
</dbReference>
<organism evidence="9 10">
    <name type="scientific">Candidatus Segetimicrobium genomatis</name>
    <dbReference type="NCBI Taxonomy" id="2569760"/>
    <lineage>
        <taxon>Bacteria</taxon>
        <taxon>Bacillati</taxon>
        <taxon>Candidatus Sysuimicrobiota</taxon>
        <taxon>Candidatus Sysuimicrobiia</taxon>
        <taxon>Candidatus Sysuimicrobiales</taxon>
        <taxon>Candidatus Segetimicrobiaceae</taxon>
        <taxon>Candidatus Segetimicrobium</taxon>
    </lineage>
</organism>
<evidence type="ECO:0000313" key="10">
    <source>
        <dbReference type="Proteomes" id="UP000318661"/>
    </source>
</evidence>
<comment type="similarity">
    <text evidence="7">Belongs to the binding-protein-dependent transport system permease family.</text>
</comment>
<sequence>MGPRGDKGRHMLKREVLVERVPVPWATSFSRWLQSAMQQTWFYALGAVVLVIYVTPFLWMILGSLRREVEIFQYTYPLTWHTFVPVEWSLKNFQDVLGISPEGKSFGLNFGRALINTALVSAGVVASSLVFNTMGAYFFSRLDFPRKGFLLLFVIATMLIPFEAVMVPLYIVVRSLHLQDSYWALILPWYASPFVIFALVQFFGEIPKELDEAAIIDGASHFGVLRHVIVPNAVPGLVTTALLEFQFIWNLFYWPLIAVGSKELQTIQVAIAQQTTQTQVYWGRIFAGSVLASVPVILLFLAMQRYYVKGVVMSGLKG</sequence>
<dbReference type="Gene3D" id="1.10.3720.10">
    <property type="entry name" value="MetI-like"/>
    <property type="match status" value="1"/>
</dbReference>
<evidence type="ECO:0000256" key="1">
    <source>
        <dbReference type="ARBA" id="ARBA00004651"/>
    </source>
</evidence>
<feature type="domain" description="ABC transmembrane type-1" evidence="8">
    <location>
        <begin position="114"/>
        <end position="303"/>
    </location>
</feature>
<dbReference type="PANTHER" id="PTHR43744">
    <property type="entry name" value="ABC TRANSPORTER PERMEASE PROTEIN MG189-RELATED-RELATED"/>
    <property type="match status" value="1"/>
</dbReference>
<dbReference type="PROSITE" id="PS50928">
    <property type="entry name" value="ABC_TM1"/>
    <property type="match status" value="1"/>
</dbReference>
<dbReference type="PANTHER" id="PTHR43744:SF8">
    <property type="entry name" value="SN-GLYCEROL-3-PHOSPHATE TRANSPORT SYSTEM PERMEASE PROTEIN UGPE"/>
    <property type="match status" value="1"/>
</dbReference>
<dbReference type="GO" id="GO:0055085">
    <property type="term" value="P:transmembrane transport"/>
    <property type="evidence" value="ECO:0007669"/>
    <property type="project" value="InterPro"/>
</dbReference>
<dbReference type="InterPro" id="IPR035906">
    <property type="entry name" value="MetI-like_sf"/>
</dbReference>
<gene>
    <name evidence="9" type="ORF">E6G99_02490</name>
</gene>
<accession>A0A537LNN8</accession>
<proteinExistence type="inferred from homology"/>
<dbReference type="EMBL" id="VBAJ01000050">
    <property type="protein sequence ID" value="TMJ09590.1"/>
    <property type="molecule type" value="Genomic_DNA"/>
</dbReference>
<dbReference type="SUPFAM" id="SSF161098">
    <property type="entry name" value="MetI-like"/>
    <property type="match status" value="1"/>
</dbReference>
<feature type="transmembrane region" description="Helical" evidence="7">
    <location>
        <begin position="281"/>
        <end position="303"/>
    </location>
</feature>
<feature type="transmembrane region" description="Helical" evidence="7">
    <location>
        <begin position="183"/>
        <end position="203"/>
    </location>
</feature>
<evidence type="ECO:0000256" key="2">
    <source>
        <dbReference type="ARBA" id="ARBA00022448"/>
    </source>
</evidence>
<keyword evidence="4 7" id="KW-0812">Transmembrane</keyword>
<feature type="transmembrane region" description="Helical" evidence="7">
    <location>
        <begin position="113"/>
        <end position="137"/>
    </location>
</feature>
<dbReference type="AlphaFoldDB" id="A0A537LNN8"/>
<keyword evidence="3" id="KW-1003">Cell membrane</keyword>
<dbReference type="CDD" id="cd06261">
    <property type="entry name" value="TM_PBP2"/>
    <property type="match status" value="1"/>
</dbReference>
<evidence type="ECO:0000256" key="4">
    <source>
        <dbReference type="ARBA" id="ARBA00022692"/>
    </source>
</evidence>
<keyword evidence="5 7" id="KW-1133">Transmembrane helix</keyword>